<evidence type="ECO:0008006" key="3">
    <source>
        <dbReference type="Google" id="ProtNLM"/>
    </source>
</evidence>
<comment type="caution">
    <text evidence="1">The sequence shown here is derived from an EMBL/GenBank/DDBJ whole genome shotgun (WGS) entry which is preliminary data.</text>
</comment>
<dbReference type="Gene3D" id="3.90.550.10">
    <property type="entry name" value="Spore Coat Polysaccharide Biosynthesis Protein SpsA, Chain A"/>
    <property type="match status" value="1"/>
</dbReference>
<accession>A0ABY1LR59</accession>
<name>A0ABY1LR59_9MICO</name>
<dbReference type="SUPFAM" id="SSF53448">
    <property type="entry name" value="Nucleotide-diphospho-sugar transferases"/>
    <property type="match status" value="1"/>
</dbReference>
<dbReference type="EMBL" id="FUZO01000003">
    <property type="protein sequence ID" value="SKC74433.1"/>
    <property type="molecule type" value="Genomic_DNA"/>
</dbReference>
<evidence type="ECO:0000313" key="1">
    <source>
        <dbReference type="EMBL" id="SKC74433.1"/>
    </source>
</evidence>
<keyword evidence="2" id="KW-1185">Reference proteome</keyword>
<proteinExistence type="predicted"/>
<dbReference type="InterPro" id="IPR029044">
    <property type="entry name" value="Nucleotide-diphossugar_trans"/>
</dbReference>
<reference evidence="1 2" key="1">
    <citation type="submission" date="2017-02" db="EMBL/GenBank/DDBJ databases">
        <authorList>
            <person name="Varghese N."/>
            <person name="Submissions S."/>
        </authorList>
    </citation>
    <scope>NUCLEOTIDE SEQUENCE [LARGE SCALE GENOMIC DNA]</scope>
    <source>
        <strain evidence="1 2">VKM Ac-1787</strain>
    </source>
</reference>
<dbReference type="Proteomes" id="UP000190827">
    <property type="component" value="Unassembled WGS sequence"/>
</dbReference>
<evidence type="ECO:0000313" key="2">
    <source>
        <dbReference type="Proteomes" id="UP000190827"/>
    </source>
</evidence>
<sequence>MPDGYRSLPRRALGRAARDYRGAVLAYRQRRADQRMRRMLDGRFTIELLAGEVHEEDLAVVVCLWNRRERLADVIRLLRDQRVDRHLRLVLWNNQPDDEAHYRRVIAEVGVGGALRSIEFRASPENIGGIGRFWAARKLRLAGYRGPFVMLDDDQDVEPDFIRSLLERSGERVIAGVWAYANHGSYWNRTDLADRERADYVGTGGCVCDSEIVVGDAFFTDLPERYRFLEDIWMSFLAARLGWRLEKADLPVTFVLDETNQNHTLAYIKDEFYAYLHHDHTGPTDA</sequence>
<dbReference type="RefSeq" id="WP_079707300.1">
    <property type="nucleotide sequence ID" value="NZ_FUZO01000003.1"/>
</dbReference>
<gene>
    <name evidence="1" type="ORF">SAMN06295973_3656</name>
</gene>
<protein>
    <recommendedName>
        <fullName evidence="3">Glycosyl transferase family 2</fullName>
    </recommendedName>
</protein>
<organism evidence="1 2">
    <name type="scientific">Plantibacter cousiniae</name>
    <name type="common">nom. nud.</name>
    <dbReference type="NCBI Taxonomy" id="199709"/>
    <lineage>
        <taxon>Bacteria</taxon>
        <taxon>Bacillati</taxon>
        <taxon>Actinomycetota</taxon>
        <taxon>Actinomycetes</taxon>
        <taxon>Micrococcales</taxon>
        <taxon>Microbacteriaceae</taxon>
        <taxon>Plantibacter</taxon>
    </lineage>
</organism>